<dbReference type="SMART" id="SM00060">
    <property type="entry name" value="FN3"/>
    <property type="match status" value="2"/>
</dbReference>
<feature type="domain" description="Fibronectin type-III" evidence="3">
    <location>
        <begin position="70"/>
        <end position="142"/>
    </location>
</feature>
<dbReference type="RefSeq" id="XP_055887458.1">
    <property type="nucleotide sequence ID" value="XM_056031483.1"/>
</dbReference>
<dbReference type="OrthoDB" id="10405742at2759"/>
<feature type="chain" id="PRO_5040729193" evidence="2">
    <location>
        <begin position="19"/>
        <end position="477"/>
    </location>
</feature>
<keyword evidence="1" id="KW-1133">Transmembrane helix</keyword>
<evidence type="ECO:0000256" key="1">
    <source>
        <dbReference type="SAM" id="Phobius"/>
    </source>
</evidence>
<dbReference type="Gene3D" id="2.60.40.10">
    <property type="entry name" value="Immunoglobulins"/>
    <property type="match status" value="1"/>
</dbReference>
<protein>
    <submittedName>
        <fullName evidence="5">Uncharacterized protein LOC106057580</fullName>
    </submittedName>
</protein>
<feature type="domain" description="Fibronectin type-III" evidence="3">
    <location>
        <begin position="213"/>
        <end position="288"/>
    </location>
</feature>
<keyword evidence="1" id="KW-0472">Membrane</keyword>
<reference evidence="5" key="1">
    <citation type="submission" date="2025-08" db="UniProtKB">
        <authorList>
            <consortium name="RefSeq"/>
        </authorList>
    </citation>
    <scope>IDENTIFICATION</scope>
</reference>
<dbReference type="AlphaFoldDB" id="A0A9W3AK15"/>
<feature type="transmembrane region" description="Helical" evidence="1">
    <location>
        <begin position="398"/>
        <end position="424"/>
    </location>
</feature>
<evidence type="ECO:0000313" key="5">
    <source>
        <dbReference type="RefSeq" id="XP_055887458.1"/>
    </source>
</evidence>
<feature type="signal peptide" evidence="2">
    <location>
        <begin position="1"/>
        <end position="18"/>
    </location>
</feature>
<accession>A0A9W3AK15</accession>
<keyword evidence="1" id="KW-0812">Transmembrane</keyword>
<evidence type="ECO:0000259" key="3">
    <source>
        <dbReference type="SMART" id="SM00060"/>
    </source>
</evidence>
<name>A0A9W3AK15_BIOGL</name>
<evidence type="ECO:0000313" key="4">
    <source>
        <dbReference type="Proteomes" id="UP001165740"/>
    </source>
</evidence>
<dbReference type="InterPro" id="IPR036116">
    <property type="entry name" value="FN3_sf"/>
</dbReference>
<dbReference type="Proteomes" id="UP001165740">
    <property type="component" value="Chromosome 6"/>
</dbReference>
<sequence>MMLTELLLIFVLVDSIQTTVSVKYHGDVCSDSTSCDVNTSCVLSVDKKTRCLCSDDEYRSDNHQCVYINTLLVQNVRTVKATWNIVQLSWSTRYVNYKEAKFNVSYEDTYTLGDESGVTIYNLKSCTLYTFTIQVILFKNQLYKARYGPPVTHIAQTLLKQDSKKSHGEQCTKGVDSCQTELLCVQNRNQEDRCLCDTNHYWNDHNECISKSTLTIKNFTAKNISSTSVKLSWSIDPLHKSSAQFKVGYGDGDFKLFHWDVMVATIDRLKPKTVYSFSIKVEIPADNNYNLTEGLPSICLIQTTSNTGTYPNNIMLKTASVAHRTILSTTTLSTTTLSTTALRSKNTKSVDETPRHVPRSTTLVTLISRGSELFQAKTVSITTAVEHGEFKDSDSISLIIFLLVTVSLSLLLVTSIVINIILMYKRRKSPRHTRNRQNVYHTTNESHQETHQYFDTTHLNQSHYDEVTDLAIKHYIN</sequence>
<dbReference type="GeneID" id="106057580"/>
<dbReference type="InterPro" id="IPR013783">
    <property type="entry name" value="Ig-like_fold"/>
</dbReference>
<evidence type="ECO:0000256" key="2">
    <source>
        <dbReference type="SAM" id="SignalP"/>
    </source>
</evidence>
<dbReference type="SUPFAM" id="SSF49265">
    <property type="entry name" value="Fibronectin type III"/>
    <property type="match status" value="1"/>
</dbReference>
<organism evidence="4 5">
    <name type="scientific">Biomphalaria glabrata</name>
    <name type="common">Bloodfluke planorb</name>
    <name type="synonym">Freshwater snail</name>
    <dbReference type="NCBI Taxonomy" id="6526"/>
    <lineage>
        <taxon>Eukaryota</taxon>
        <taxon>Metazoa</taxon>
        <taxon>Spiralia</taxon>
        <taxon>Lophotrochozoa</taxon>
        <taxon>Mollusca</taxon>
        <taxon>Gastropoda</taxon>
        <taxon>Heterobranchia</taxon>
        <taxon>Euthyneura</taxon>
        <taxon>Panpulmonata</taxon>
        <taxon>Hygrophila</taxon>
        <taxon>Lymnaeoidea</taxon>
        <taxon>Planorbidae</taxon>
        <taxon>Biomphalaria</taxon>
    </lineage>
</organism>
<keyword evidence="2" id="KW-0732">Signal</keyword>
<keyword evidence="4" id="KW-1185">Reference proteome</keyword>
<dbReference type="InterPro" id="IPR003961">
    <property type="entry name" value="FN3_dom"/>
</dbReference>
<proteinExistence type="predicted"/>
<gene>
    <name evidence="5" type="primary">LOC106057580</name>
</gene>